<name>A0A9P7E6H1_9AGAM</name>
<dbReference type="RefSeq" id="XP_041190604.1">
    <property type="nucleotide sequence ID" value="XM_041340556.1"/>
</dbReference>
<evidence type="ECO:0000313" key="2">
    <source>
        <dbReference type="Proteomes" id="UP000807769"/>
    </source>
</evidence>
<keyword evidence="2" id="KW-1185">Reference proteome</keyword>
<evidence type="ECO:0000313" key="1">
    <source>
        <dbReference type="EMBL" id="KAG1812459.1"/>
    </source>
</evidence>
<reference evidence="1" key="1">
    <citation type="journal article" date="2020" name="New Phytol.">
        <title>Comparative genomics reveals dynamic genome evolution in host specialist ectomycorrhizal fungi.</title>
        <authorList>
            <person name="Lofgren L.A."/>
            <person name="Nguyen N.H."/>
            <person name="Vilgalys R."/>
            <person name="Ruytinx J."/>
            <person name="Liao H.L."/>
            <person name="Branco S."/>
            <person name="Kuo A."/>
            <person name="LaButti K."/>
            <person name="Lipzen A."/>
            <person name="Andreopoulos W."/>
            <person name="Pangilinan J."/>
            <person name="Riley R."/>
            <person name="Hundley H."/>
            <person name="Na H."/>
            <person name="Barry K."/>
            <person name="Grigoriev I.V."/>
            <person name="Stajich J.E."/>
            <person name="Kennedy P.G."/>
        </authorList>
    </citation>
    <scope>NUCLEOTIDE SEQUENCE</scope>
    <source>
        <strain evidence="1">MN1</strain>
    </source>
</reference>
<dbReference type="Proteomes" id="UP000807769">
    <property type="component" value="Unassembled WGS sequence"/>
</dbReference>
<dbReference type="AlphaFoldDB" id="A0A9P7E6H1"/>
<sequence>MSSSSSTPVEIVTTGCTSKTISSINGGHDIIGLCKLLTPCSTLAASHGLNVESLHLKVERVIAGFARLPRLTIMSHRLITFLHSTNQLQMLVCRVDRAVLMAIVGKGVGALWDSTAWMPHSDTVSDNNLCVAKCPIRHLKHPQAAIAGMWKLLLSMSDDALGVLTHGMHELVFCSPL</sequence>
<gene>
    <name evidence="1" type="ORF">BJ212DRAFT_1483098</name>
</gene>
<protein>
    <submittedName>
        <fullName evidence="1">Uncharacterized protein</fullName>
    </submittedName>
</protein>
<proteinExistence type="predicted"/>
<accession>A0A9P7E6H1</accession>
<dbReference type="EMBL" id="JABBWG010000026">
    <property type="protein sequence ID" value="KAG1812459.1"/>
    <property type="molecule type" value="Genomic_DNA"/>
</dbReference>
<comment type="caution">
    <text evidence="1">The sequence shown here is derived from an EMBL/GenBank/DDBJ whole genome shotgun (WGS) entry which is preliminary data.</text>
</comment>
<organism evidence="1 2">
    <name type="scientific">Suillus subaureus</name>
    <dbReference type="NCBI Taxonomy" id="48587"/>
    <lineage>
        <taxon>Eukaryota</taxon>
        <taxon>Fungi</taxon>
        <taxon>Dikarya</taxon>
        <taxon>Basidiomycota</taxon>
        <taxon>Agaricomycotina</taxon>
        <taxon>Agaricomycetes</taxon>
        <taxon>Agaricomycetidae</taxon>
        <taxon>Boletales</taxon>
        <taxon>Suillineae</taxon>
        <taxon>Suillaceae</taxon>
        <taxon>Suillus</taxon>
    </lineage>
</organism>
<dbReference type="GeneID" id="64634572"/>